<keyword evidence="2" id="KW-0472">Membrane</keyword>
<feature type="region of interest" description="Disordered" evidence="1">
    <location>
        <begin position="145"/>
        <end position="182"/>
    </location>
</feature>
<dbReference type="AlphaFoldDB" id="A0A7W7M444"/>
<feature type="transmembrane region" description="Helical" evidence="2">
    <location>
        <begin position="76"/>
        <end position="98"/>
    </location>
</feature>
<gene>
    <name evidence="3" type="ORF">HDA30_001844</name>
</gene>
<feature type="transmembrane region" description="Helical" evidence="2">
    <location>
        <begin position="110"/>
        <end position="135"/>
    </location>
</feature>
<evidence type="ECO:0000256" key="1">
    <source>
        <dbReference type="SAM" id="MobiDB-lite"/>
    </source>
</evidence>
<protein>
    <recommendedName>
        <fullName evidence="5">DUF3180 domain-containing protein</fullName>
    </recommendedName>
</protein>
<keyword evidence="2" id="KW-0812">Transmembrane</keyword>
<accession>A0A7W7M444</accession>
<reference evidence="3 4" key="1">
    <citation type="submission" date="2020-08" db="EMBL/GenBank/DDBJ databases">
        <title>Sequencing the genomes of 1000 actinobacteria strains.</title>
        <authorList>
            <person name="Klenk H.-P."/>
        </authorList>
    </citation>
    <scope>NUCLEOTIDE SEQUENCE [LARGE SCALE GENOMIC DNA]</scope>
    <source>
        <strain evidence="3 4">DSM 23974</strain>
    </source>
</reference>
<evidence type="ECO:0000313" key="4">
    <source>
        <dbReference type="Proteomes" id="UP000540191"/>
    </source>
</evidence>
<comment type="caution">
    <text evidence="3">The sequence shown here is derived from an EMBL/GenBank/DDBJ whole genome shotgun (WGS) entry which is preliminary data.</text>
</comment>
<evidence type="ECO:0000256" key="2">
    <source>
        <dbReference type="SAM" id="Phobius"/>
    </source>
</evidence>
<feature type="transmembrane region" description="Helical" evidence="2">
    <location>
        <begin position="7"/>
        <end position="26"/>
    </location>
</feature>
<proteinExistence type="predicted"/>
<sequence length="182" mass="18340">MISLRTWWLPGLGVLAGVAGWAVTHLGEGRGWGIPSLGVSGMVALAGAILACLLLGLRIRADRKKPLAQRMNGPDAARVLVLAQAGGFSGALLGGWHAGAAIAVALRPVLATAALIGPVVLAVLGLLLALTGLLVESWCRVTGGDDEDDGDTIGPGHRAEGRGVRGRPPQTEGGYAHAGDGA</sequence>
<dbReference type="RefSeq" id="WP_184241940.1">
    <property type="nucleotide sequence ID" value="NZ_JACHNA010000001.1"/>
</dbReference>
<feature type="transmembrane region" description="Helical" evidence="2">
    <location>
        <begin position="32"/>
        <end position="55"/>
    </location>
</feature>
<name>A0A7W7M444_9MICC</name>
<dbReference type="InterPro" id="IPR021517">
    <property type="entry name" value="DUF3180"/>
</dbReference>
<dbReference type="EMBL" id="JACHNA010000001">
    <property type="protein sequence ID" value="MBB4736336.1"/>
    <property type="molecule type" value="Genomic_DNA"/>
</dbReference>
<dbReference type="Pfam" id="PF11377">
    <property type="entry name" value="DUF3180"/>
    <property type="match status" value="1"/>
</dbReference>
<keyword evidence="2" id="KW-1133">Transmembrane helix</keyword>
<organism evidence="3 4">
    <name type="scientific">Micrococcus cohnii</name>
    <dbReference type="NCBI Taxonomy" id="993416"/>
    <lineage>
        <taxon>Bacteria</taxon>
        <taxon>Bacillati</taxon>
        <taxon>Actinomycetota</taxon>
        <taxon>Actinomycetes</taxon>
        <taxon>Micrococcales</taxon>
        <taxon>Micrococcaceae</taxon>
        <taxon>Micrococcus</taxon>
    </lineage>
</organism>
<evidence type="ECO:0008006" key="5">
    <source>
        <dbReference type="Google" id="ProtNLM"/>
    </source>
</evidence>
<dbReference type="Proteomes" id="UP000540191">
    <property type="component" value="Unassembled WGS sequence"/>
</dbReference>
<evidence type="ECO:0000313" key="3">
    <source>
        <dbReference type="EMBL" id="MBB4736336.1"/>
    </source>
</evidence>
<keyword evidence="4" id="KW-1185">Reference proteome</keyword>